<sequence length="63" mass="7465">MGKLLRTAITKQKQFYIYKLLQTGLFPDASVLQQWTVRELRHEYEQHPLQKNRGGQRNGSESF</sequence>
<organism evidence="1 2">
    <name type="scientific">Parageobacillus thermoglucosidasius</name>
    <name type="common">Geobacillus thermoglucosidasius</name>
    <dbReference type="NCBI Taxonomy" id="1426"/>
    <lineage>
        <taxon>Bacteria</taxon>
        <taxon>Bacillati</taxon>
        <taxon>Bacillota</taxon>
        <taxon>Bacilli</taxon>
        <taxon>Bacillales</taxon>
        <taxon>Anoxybacillaceae</taxon>
        <taxon>Parageobacillus</taxon>
    </lineage>
</organism>
<keyword evidence="2" id="KW-1185">Reference proteome</keyword>
<evidence type="ECO:0008006" key="3">
    <source>
        <dbReference type="Google" id="ProtNLM"/>
    </source>
</evidence>
<dbReference type="InterPro" id="IPR025072">
    <property type="entry name" value="Fur_reg_FbpA"/>
</dbReference>
<dbReference type="AlphaFoldDB" id="A0AAN0YQE3"/>
<dbReference type="Pfam" id="PF13076">
    <property type="entry name" value="Fur_reg_FbpA"/>
    <property type="match status" value="1"/>
</dbReference>
<dbReference type="Proteomes" id="UP000093052">
    <property type="component" value="Chromosome"/>
</dbReference>
<protein>
    <recommendedName>
        <fullName evidence="3">Fur-regulated basic protein FbpA</fullName>
    </recommendedName>
</protein>
<dbReference type="KEGG" id="ptl:AOT13_11615"/>
<proteinExistence type="predicted"/>
<accession>A0AAN0YQE3</accession>
<dbReference type="RefSeq" id="WP_013877016.1">
    <property type="nucleotide sequence ID" value="NZ_AP025621.1"/>
</dbReference>
<evidence type="ECO:0000313" key="2">
    <source>
        <dbReference type="Proteomes" id="UP000093052"/>
    </source>
</evidence>
<reference evidence="2" key="1">
    <citation type="journal article" date="2016" name="Genome Announc.">
        <title>Complete Genome Sequence of Geobacillus thermoglucosidasius NCIMB 11955, the Progenitor of a Bioethanol Production Strain.</title>
        <authorList>
            <person name="Sheng L."/>
            <person name="Zhang Y."/>
            <person name="Minton N.P."/>
        </authorList>
    </citation>
    <scope>NUCLEOTIDE SEQUENCE [LARGE SCALE GENOMIC DNA]</scope>
    <source>
        <strain evidence="2">NCIMB 11955</strain>
    </source>
</reference>
<gene>
    <name evidence="1" type="ORF">BCV53_11630</name>
</gene>
<dbReference type="EMBL" id="CP016622">
    <property type="protein sequence ID" value="ANZ30684.1"/>
    <property type="molecule type" value="Genomic_DNA"/>
</dbReference>
<dbReference type="GeneID" id="56926098"/>
<name>A0AAN0YQE3_PARTM</name>
<evidence type="ECO:0000313" key="1">
    <source>
        <dbReference type="EMBL" id="ANZ30684.1"/>
    </source>
</evidence>